<feature type="chain" id="PRO_5043852957" evidence="8">
    <location>
        <begin position="25"/>
        <end position="72"/>
    </location>
</feature>
<proteinExistence type="inferred from homology"/>
<dbReference type="Proteomes" id="UP001497480">
    <property type="component" value="Unassembled WGS sequence"/>
</dbReference>
<evidence type="ECO:0000256" key="1">
    <source>
        <dbReference type="ARBA" id="ARBA00004239"/>
    </source>
</evidence>
<evidence type="ECO:0000256" key="7">
    <source>
        <dbReference type="ARBA" id="ARBA00023278"/>
    </source>
</evidence>
<reference evidence="9 10" key="1">
    <citation type="submission" date="2024-03" db="EMBL/GenBank/DDBJ databases">
        <authorList>
            <person name="Martinez-Hernandez J."/>
        </authorList>
    </citation>
    <scope>NUCLEOTIDE SEQUENCE [LARGE SCALE GENOMIC DNA]</scope>
</reference>
<dbReference type="GO" id="GO:0030154">
    <property type="term" value="P:cell differentiation"/>
    <property type="evidence" value="ECO:0007669"/>
    <property type="project" value="UniProtKB-KW"/>
</dbReference>
<comment type="caution">
    <text evidence="9">The sequence shown here is derived from an EMBL/GenBank/DDBJ whole genome shotgun (WGS) entry which is preliminary data.</text>
</comment>
<keyword evidence="4 8" id="KW-0732">Signal</keyword>
<accession>A0AAV1XXK3</accession>
<evidence type="ECO:0000313" key="10">
    <source>
        <dbReference type="Proteomes" id="UP001497480"/>
    </source>
</evidence>
<keyword evidence="10" id="KW-1185">Reference proteome</keyword>
<dbReference type="AlphaFoldDB" id="A0AAV1XXK3"/>
<dbReference type="GO" id="GO:0005576">
    <property type="term" value="C:extracellular region"/>
    <property type="evidence" value="ECO:0007669"/>
    <property type="project" value="UniProtKB-SubCell"/>
</dbReference>
<evidence type="ECO:0000256" key="2">
    <source>
        <dbReference type="ARBA" id="ARBA00005416"/>
    </source>
</evidence>
<name>A0AAV1XXK3_LUPLU</name>
<dbReference type="InterPro" id="IPR039617">
    <property type="entry name" value="CLAVATA3-CLE"/>
</dbReference>
<evidence type="ECO:0000256" key="8">
    <source>
        <dbReference type="SAM" id="SignalP"/>
    </source>
</evidence>
<dbReference type="PANTHER" id="PTHR36016:SF4">
    <property type="entry name" value="CLAVATA3_ESR (CLE) GENE FAMILY MEMBER"/>
    <property type="match status" value="1"/>
</dbReference>
<keyword evidence="7" id="KW-0379">Hydroxylation</keyword>
<evidence type="ECO:0000256" key="3">
    <source>
        <dbReference type="ARBA" id="ARBA00022525"/>
    </source>
</evidence>
<evidence type="ECO:0000256" key="5">
    <source>
        <dbReference type="ARBA" id="ARBA00022782"/>
    </source>
</evidence>
<keyword evidence="5" id="KW-0221">Differentiation</keyword>
<protein>
    <submittedName>
        <fullName evidence="9">Uncharacterized protein</fullName>
    </submittedName>
</protein>
<sequence>MASSMRVFVLFLIVFTLLVVSYEARVLTEFTNVSEKGKSEILLRDLIHKYQKKRSMLGLERISPAGPDPQHH</sequence>
<comment type="similarity">
    <text evidence="2">Belongs to the CLV3/ESR signal peptide family.</text>
</comment>
<keyword evidence="3" id="KW-0964">Secreted</keyword>
<organism evidence="9 10">
    <name type="scientific">Lupinus luteus</name>
    <name type="common">European yellow lupine</name>
    <dbReference type="NCBI Taxonomy" id="3873"/>
    <lineage>
        <taxon>Eukaryota</taxon>
        <taxon>Viridiplantae</taxon>
        <taxon>Streptophyta</taxon>
        <taxon>Embryophyta</taxon>
        <taxon>Tracheophyta</taxon>
        <taxon>Spermatophyta</taxon>
        <taxon>Magnoliopsida</taxon>
        <taxon>eudicotyledons</taxon>
        <taxon>Gunneridae</taxon>
        <taxon>Pentapetalae</taxon>
        <taxon>rosids</taxon>
        <taxon>fabids</taxon>
        <taxon>Fabales</taxon>
        <taxon>Fabaceae</taxon>
        <taxon>Papilionoideae</taxon>
        <taxon>50 kb inversion clade</taxon>
        <taxon>genistoids sensu lato</taxon>
        <taxon>core genistoids</taxon>
        <taxon>Genisteae</taxon>
        <taxon>Lupinus</taxon>
    </lineage>
</organism>
<evidence type="ECO:0000313" key="9">
    <source>
        <dbReference type="EMBL" id="CAL0326521.1"/>
    </source>
</evidence>
<comment type="subcellular location">
    <subcellularLocation>
        <location evidence="1">Secreted</location>
        <location evidence="1">Extracellular space</location>
    </subcellularLocation>
</comment>
<dbReference type="EMBL" id="CAXHTB010000019">
    <property type="protein sequence ID" value="CAL0326521.1"/>
    <property type="molecule type" value="Genomic_DNA"/>
</dbReference>
<evidence type="ECO:0000256" key="4">
    <source>
        <dbReference type="ARBA" id="ARBA00022729"/>
    </source>
</evidence>
<gene>
    <name evidence="9" type="ORF">LLUT_LOCUS27581</name>
</gene>
<keyword evidence="6" id="KW-0325">Glycoprotein</keyword>
<evidence type="ECO:0000256" key="6">
    <source>
        <dbReference type="ARBA" id="ARBA00023180"/>
    </source>
</evidence>
<feature type="signal peptide" evidence="8">
    <location>
        <begin position="1"/>
        <end position="24"/>
    </location>
</feature>
<dbReference type="PANTHER" id="PTHR36016">
    <property type="entry name" value="CLAVATA3/ESR (CLE)-RELATED PROTEIN 7"/>
    <property type="match status" value="1"/>
</dbReference>